<dbReference type="Pfam" id="PF01925">
    <property type="entry name" value="TauE"/>
    <property type="match status" value="1"/>
</dbReference>
<evidence type="ECO:0000256" key="4">
    <source>
        <dbReference type="ARBA" id="ARBA00023136"/>
    </source>
</evidence>
<dbReference type="InterPro" id="IPR051598">
    <property type="entry name" value="TSUP/Inactive_protease-like"/>
</dbReference>
<keyword evidence="3 5" id="KW-1133">Transmembrane helix</keyword>
<protein>
    <recommendedName>
        <fullName evidence="5">Probable membrane transporter protein</fullName>
    </recommendedName>
</protein>
<dbReference type="Proteomes" id="UP000252182">
    <property type="component" value="Chromosome"/>
</dbReference>
<feature type="transmembrane region" description="Helical" evidence="5">
    <location>
        <begin position="215"/>
        <end position="234"/>
    </location>
</feature>
<feature type="transmembrane region" description="Helical" evidence="5">
    <location>
        <begin position="187"/>
        <end position="208"/>
    </location>
</feature>
<feature type="transmembrane region" description="Helical" evidence="5">
    <location>
        <begin position="71"/>
        <end position="90"/>
    </location>
</feature>
<accession>A0A345D9P4</accession>
<dbReference type="GO" id="GO:0005886">
    <property type="term" value="C:plasma membrane"/>
    <property type="evidence" value="ECO:0007669"/>
    <property type="project" value="UniProtKB-SubCell"/>
</dbReference>
<evidence type="ECO:0000256" key="5">
    <source>
        <dbReference type="RuleBase" id="RU363041"/>
    </source>
</evidence>
<comment type="subcellular location">
    <subcellularLocation>
        <location evidence="5">Cell membrane</location>
        <topology evidence="5">Multi-pass membrane protein</topology>
    </subcellularLocation>
    <subcellularLocation>
        <location evidence="1">Membrane</location>
        <topology evidence="1">Multi-pass membrane protein</topology>
    </subcellularLocation>
</comment>
<dbReference type="EMBL" id="CP031124">
    <property type="protein sequence ID" value="AXF85082.1"/>
    <property type="molecule type" value="Genomic_DNA"/>
</dbReference>
<feature type="transmembrane region" description="Helical" evidence="5">
    <location>
        <begin position="240"/>
        <end position="259"/>
    </location>
</feature>
<dbReference type="KEGG" id="hyf:DTO96_100801"/>
<evidence type="ECO:0000313" key="6">
    <source>
        <dbReference type="EMBL" id="AXF85082.1"/>
    </source>
</evidence>
<reference evidence="7" key="1">
    <citation type="submission" date="2018-07" db="EMBL/GenBank/DDBJ databases">
        <authorList>
            <person name="Kim H."/>
        </authorList>
    </citation>
    <scope>NUCLEOTIDE SEQUENCE [LARGE SCALE GENOMIC DNA]</scope>
    <source>
        <strain evidence="7">F02</strain>
    </source>
</reference>
<evidence type="ECO:0000256" key="2">
    <source>
        <dbReference type="ARBA" id="ARBA00022692"/>
    </source>
</evidence>
<dbReference type="PANTHER" id="PTHR43701">
    <property type="entry name" value="MEMBRANE TRANSPORTER PROTEIN MJ0441-RELATED"/>
    <property type="match status" value="1"/>
</dbReference>
<keyword evidence="2 5" id="KW-0812">Transmembrane</keyword>
<feature type="transmembrane region" description="Helical" evidence="5">
    <location>
        <begin position="102"/>
        <end position="120"/>
    </location>
</feature>
<evidence type="ECO:0000256" key="3">
    <source>
        <dbReference type="ARBA" id="ARBA00022989"/>
    </source>
</evidence>
<feature type="transmembrane region" description="Helical" evidence="5">
    <location>
        <begin position="30"/>
        <end position="50"/>
    </location>
</feature>
<name>A0A345D9P4_9BURK</name>
<dbReference type="RefSeq" id="WP_114562318.1">
    <property type="nucleotide sequence ID" value="NZ_CP031124.1"/>
</dbReference>
<organism evidence="6 7">
    <name type="scientific">Ephemeroptericola cinctiostellae</name>
    <dbReference type="NCBI Taxonomy" id="2268024"/>
    <lineage>
        <taxon>Bacteria</taxon>
        <taxon>Pseudomonadati</taxon>
        <taxon>Pseudomonadota</taxon>
        <taxon>Betaproteobacteria</taxon>
        <taxon>Burkholderiales</taxon>
        <taxon>Burkholderiaceae</taxon>
        <taxon>Ephemeroptericola</taxon>
    </lineage>
</organism>
<dbReference type="InterPro" id="IPR002781">
    <property type="entry name" value="TM_pro_TauE-like"/>
</dbReference>
<comment type="similarity">
    <text evidence="5">Belongs to the 4-toluene sulfonate uptake permease (TSUP) (TC 2.A.102) family.</text>
</comment>
<keyword evidence="5" id="KW-1003">Cell membrane</keyword>
<dbReference type="OrthoDB" id="5189995at2"/>
<keyword evidence="4 5" id="KW-0472">Membrane</keyword>
<dbReference type="AlphaFoldDB" id="A0A345D9P4"/>
<dbReference type="PANTHER" id="PTHR43701:SF2">
    <property type="entry name" value="MEMBRANE TRANSPORTER PROTEIN YJNA-RELATED"/>
    <property type="match status" value="1"/>
</dbReference>
<keyword evidence="7" id="KW-1185">Reference proteome</keyword>
<gene>
    <name evidence="6" type="ORF">DTO96_100801</name>
</gene>
<proteinExistence type="inferred from homology"/>
<evidence type="ECO:0000313" key="7">
    <source>
        <dbReference type="Proteomes" id="UP000252182"/>
    </source>
</evidence>
<feature type="transmembrane region" description="Helical" evidence="5">
    <location>
        <begin position="148"/>
        <end position="175"/>
    </location>
</feature>
<sequence length="263" mass="27730">MDLMLIAAGALTGLLVGLTGVGGGALMTPMLLLVFGVAPLSAIGTDLWFAAITKIFATRVHHGHKLIDWQIVKRLWLGSLTASVATIVWMKYHPINAESVKLLKTAISIAVLTTALSLLLQKPLQALGRRKRITDASHFKALQTPMTVLAGATLGILVSLTSVGAGTLGVVFLSYLYPLRMTPPKLIATDLMHAIPLAIFAGIGHLFMGDVNFTLLGNLLLGSIPAVLIGASLSARLPHAVLRSLLAIVLMSIGIKLWLTVGA</sequence>
<evidence type="ECO:0000256" key="1">
    <source>
        <dbReference type="ARBA" id="ARBA00004141"/>
    </source>
</evidence>